<keyword evidence="2" id="KW-1185">Reference proteome</keyword>
<dbReference type="InterPro" id="IPR025361">
    <property type="entry name" value="DUF4265"/>
</dbReference>
<proteinExistence type="predicted"/>
<evidence type="ECO:0000313" key="2">
    <source>
        <dbReference type="Proteomes" id="UP001500218"/>
    </source>
</evidence>
<dbReference type="EMBL" id="BAAALT010000090">
    <property type="protein sequence ID" value="GAA1808072.1"/>
    <property type="molecule type" value="Genomic_DNA"/>
</dbReference>
<reference evidence="2" key="1">
    <citation type="journal article" date="2019" name="Int. J. Syst. Evol. Microbiol.">
        <title>The Global Catalogue of Microorganisms (GCM) 10K type strain sequencing project: providing services to taxonomists for standard genome sequencing and annotation.</title>
        <authorList>
            <consortium name="The Broad Institute Genomics Platform"/>
            <consortium name="The Broad Institute Genome Sequencing Center for Infectious Disease"/>
            <person name="Wu L."/>
            <person name="Ma J."/>
        </authorList>
    </citation>
    <scope>NUCLEOTIDE SEQUENCE [LARGE SCALE GENOMIC DNA]</scope>
    <source>
        <strain evidence="2">JCM 13250</strain>
    </source>
</reference>
<gene>
    <name evidence="1" type="ORF">GCM10009682_32350</name>
</gene>
<comment type="caution">
    <text evidence="1">The sequence shown here is derived from an EMBL/GenBank/DDBJ whole genome shotgun (WGS) entry which is preliminary data.</text>
</comment>
<protein>
    <recommendedName>
        <fullName evidence="3">DUF4265 domain-containing protein</fullName>
    </recommendedName>
</protein>
<accession>A0ABP4YBV9</accession>
<dbReference type="RefSeq" id="WP_344131985.1">
    <property type="nucleotide sequence ID" value="NZ_BAAALT010000090.1"/>
</dbReference>
<name>A0ABP4YBV9_9ACTN</name>
<sequence>MQDHDHVRLLAEVSETGQPRLEELPATRLGHDVYLVDGSPMFTYGCAAGDRIRVAEDGTFEVLERGGNLCLRVYPTEPLSEASVEALRHRIGDLDGLVETPGDRRFVVITAPVTAGFPDLQAVLDQWTEEHGGVWEYGNVYDEDNKPLDWWTGA</sequence>
<dbReference type="Pfam" id="PF14085">
    <property type="entry name" value="DUF4265"/>
    <property type="match status" value="1"/>
</dbReference>
<evidence type="ECO:0000313" key="1">
    <source>
        <dbReference type="EMBL" id="GAA1808072.1"/>
    </source>
</evidence>
<evidence type="ECO:0008006" key="3">
    <source>
        <dbReference type="Google" id="ProtNLM"/>
    </source>
</evidence>
<dbReference type="Proteomes" id="UP001500218">
    <property type="component" value="Unassembled WGS sequence"/>
</dbReference>
<organism evidence="1 2">
    <name type="scientific">Luedemannella flava</name>
    <dbReference type="NCBI Taxonomy" id="349316"/>
    <lineage>
        <taxon>Bacteria</taxon>
        <taxon>Bacillati</taxon>
        <taxon>Actinomycetota</taxon>
        <taxon>Actinomycetes</taxon>
        <taxon>Micromonosporales</taxon>
        <taxon>Micromonosporaceae</taxon>
        <taxon>Luedemannella</taxon>
    </lineage>
</organism>